<gene>
    <name evidence="2" type="ORF">BCR36DRAFT_41184</name>
</gene>
<dbReference type="AlphaFoldDB" id="A0A1Y1VAY0"/>
<protein>
    <submittedName>
        <fullName evidence="2">Uncharacterized protein</fullName>
    </submittedName>
</protein>
<dbReference type="EMBL" id="MCFH01000018">
    <property type="protein sequence ID" value="ORX51445.1"/>
    <property type="molecule type" value="Genomic_DNA"/>
</dbReference>
<feature type="transmembrane region" description="Helical" evidence="1">
    <location>
        <begin position="244"/>
        <end position="264"/>
    </location>
</feature>
<reference evidence="2 3" key="1">
    <citation type="submission" date="2016-08" db="EMBL/GenBank/DDBJ databases">
        <title>Genomes of anaerobic fungi encode conserved fungal cellulosomes for biomass hydrolysis.</title>
        <authorList>
            <consortium name="DOE Joint Genome Institute"/>
            <person name="Haitjema C.H."/>
            <person name="Gilmore S.P."/>
            <person name="Henske J.K."/>
            <person name="Solomon K.V."/>
            <person name="De Groot R."/>
            <person name="Kuo A."/>
            <person name="Mondo S.J."/>
            <person name="Salamov A.A."/>
            <person name="Labutti K."/>
            <person name="Zhao Z."/>
            <person name="Chiniquy J."/>
            <person name="Barry K."/>
            <person name="Brewer H.M."/>
            <person name="Purvine S.O."/>
            <person name="Wright A.T."/>
            <person name="Boxma B."/>
            <person name="Van Alen T."/>
            <person name="Hackstein J.H."/>
            <person name="Baker S.E."/>
            <person name="Grigoriev I.V."/>
            <person name="O'Malley M.A."/>
        </authorList>
    </citation>
    <scope>NUCLEOTIDE SEQUENCE [LARGE SCALE GENOMIC DNA]</scope>
    <source>
        <strain evidence="3">finn</strain>
    </source>
</reference>
<evidence type="ECO:0000313" key="2">
    <source>
        <dbReference type="EMBL" id="ORX51445.1"/>
    </source>
</evidence>
<reference evidence="2 3" key="2">
    <citation type="submission" date="2016-08" db="EMBL/GenBank/DDBJ databases">
        <title>Pervasive Adenine N6-methylation of Active Genes in Fungi.</title>
        <authorList>
            <consortium name="DOE Joint Genome Institute"/>
            <person name="Mondo S.J."/>
            <person name="Dannebaum R.O."/>
            <person name="Kuo R.C."/>
            <person name="Labutti K."/>
            <person name="Haridas S."/>
            <person name="Kuo A."/>
            <person name="Salamov A."/>
            <person name="Ahrendt S.R."/>
            <person name="Lipzen A."/>
            <person name="Sullivan W."/>
            <person name="Andreopoulos W.B."/>
            <person name="Clum A."/>
            <person name="Lindquist E."/>
            <person name="Daum C."/>
            <person name="Ramamoorthy G.K."/>
            <person name="Gryganskyi A."/>
            <person name="Culley D."/>
            <person name="Magnuson J.K."/>
            <person name="James T.Y."/>
            <person name="O'Malley M.A."/>
            <person name="Stajich J.E."/>
            <person name="Spatafora J.W."/>
            <person name="Visel A."/>
            <person name="Grigoriev I.V."/>
        </authorList>
    </citation>
    <scope>NUCLEOTIDE SEQUENCE [LARGE SCALE GENOMIC DNA]</scope>
    <source>
        <strain evidence="3">finn</strain>
    </source>
</reference>
<keyword evidence="1" id="KW-1133">Transmembrane helix</keyword>
<name>A0A1Y1VAY0_9FUNG</name>
<feature type="transmembrane region" description="Helical" evidence="1">
    <location>
        <begin position="38"/>
        <end position="57"/>
    </location>
</feature>
<evidence type="ECO:0000256" key="1">
    <source>
        <dbReference type="SAM" id="Phobius"/>
    </source>
</evidence>
<evidence type="ECO:0000313" key="3">
    <source>
        <dbReference type="Proteomes" id="UP000193719"/>
    </source>
</evidence>
<keyword evidence="1" id="KW-0812">Transmembrane</keyword>
<feature type="transmembrane region" description="Helical" evidence="1">
    <location>
        <begin position="164"/>
        <end position="185"/>
    </location>
</feature>
<keyword evidence="1" id="KW-0472">Membrane</keyword>
<sequence>MTKHNIINDPNHSIPIEISDNVRESLSYKKSLHIKSSYILKIIINLSILIFMGRNIFHKEFFRKNITVYNYISLFCAVFVRLILTLWLLCLNFKKESMYVRTGNYIHNCISIYYIYLLIYNLSYYLIYICLSLLCNDWVKLVKKIYNLNSNHFINFIYKFMNKYYCIFTYIMIALYGIFCLLFCINNIPIITLLQVIIKVFLIIQCLMFYYYGYEIVTYLKKGFKLQTTQYEESKKYIKKIKNLWNLTLYCIYSYALTFIYSMYIDIKYSDGFPITKSQFYFDVFLEITTFYCLIILIINALNISRNKN</sequence>
<proteinExistence type="predicted"/>
<feature type="transmembrane region" description="Helical" evidence="1">
    <location>
        <begin position="284"/>
        <end position="304"/>
    </location>
</feature>
<accession>A0A1Y1VAY0</accession>
<organism evidence="2 3">
    <name type="scientific">Piromyces finnis</name>
    <dbReference type="NCBI Taxonomy" id="1754191"/>
    <lineage>
        <taxon>Eukaryota</taxon>
        <taxon>Fungi</taxon>
        <taxon>Fungi incertae sedis</taxon>
        <taxon>Chytridiomycota</taxon>
        <taxon>Chytridiomycota incertae sedis</taxon>
        <taxon>Neocallimastigomycetes</taxon>
        <taxon>Neocallimastigales</taxon>
        <taxon>Neocallimastigaceae</taxon>
        <taxon>Piromyces</taxon>
    </lineage>
</organism>
<keyword evidence="3" id="KW-1185">Reference proteome</keyword>
<comment type="caution">
    <text evidence="2">The sequence shown here is derived from an EMBL/GenBank/DDBJ whole genome shotgun (WGS) entry which is preliminary data.</text>
</comment>
<dbReference type="OrthoDB" id="10572734at2759"/>
<feature type="transmembrane region" description="Helical" evidence="1">
    <location>
        <begin position="191"/>
        <end position="212"/>
    </location>
</feature>
<dbReference type="Proteomes" id="UP000193719">
    <property type="component" value="Unassembled WGS sequence"/>
</dbReference>
<feature type="transmembrane region" description="Helical" evidence="1">
    <location>
        <begin position="69"/>
        <end position="90"/>
    </location>
</feature>